<evidence type="ECO:0000256" key="6">
    <source>
        <dbReference type="ARBA" id="ARBA00022692"/>
    </source>
</evidence>
<dbReference type="GO" id="GO:0071973">
    <property type="term" value="P:bacterial-type flagellum-dependent cell motility"/>
    <property type="evidence" value="ECO:0007669"/>
    <property type="project" value="InterPro"/>
</dbReference>
<evidence type="ECO:0000256" key="5">
    <source>
        <dbReference type="ARBA" id="ARBA00022500"/>
    </source>
</evidence>
<keyword evidence="8" id="KW-1133">Transmembrane helix</keyword>
<keyword evidence="5 10" id="KW-0145">Chemotaxis</keyword>
<gene>
    <name evidence="11" type="ordered locus">Sulac_3129</name>
</gene>
<keyword evidence="11" id="KW-0966">Cell projection</keyword>
<keyword evidence="4 10" id="KW-1003">Cell membrane</keyword>
<keyword evidence="12" id="KW-1185">Reference proteome</keyword>
<evidence type="ECO:0000313" key="12">
    <source>
        <dbReference type="Proteomes" id="UP000005439"/>
    </source>
</evidence>
<evidence type="ECO:0000256" key="10">
    <source>
        <dbReference type="RuleBase" id="RU364125"/>
    </source>
</evidence>
<dbReference type="Proteomes" id="UP000005439">
    <property type="component" value="Chromosome"/>
</dbReference>
<dbReference type="HOGENOM" id="CLU_1651257_0_0_9"/>
<dbReference type="EMBL" id="CP003179">
    <property type="protein sequence ID" value="AEW06575.1"/>
    <property type="molecule type" value="Genomic_DNA"/>
</dbReference>
<evidence type="ECO:0000256" key="1">
    <source>
        <dbReference type="ARBA" id="ARBA00002254"/>
    </source>
</evidence>
<keyword evidence="11" id="KW-0969">Cilium</keyword>
<sequence>MKKVLVYLIVFVLGVAGGAAGIIFLDPSLLSHQPAPVVEALPYNPSQAVSVTETGIESNLSGNVHYVNFDVEFQVMPQALTGAGGTASSSGGSGNGGTGSPELDARIRNALIALARSTTYQQLTSSGGMTVFKAEVSTVLQSIFGPGTIGNIYFPSFLTQ</sequence>
<comment type="subcellular location">
    <subcellularLocation>
        <location evidence="2">Cell membrane</location>
        <topology evidence="2">Single-pass membrane protein</topology>
    </subcellularLocation>
</comment>
<reference evidence="11 12" key="2">
    <citation type="journal article" date="2012" name="Stand. Genomic Sci.">
        <title>Complete genome sequence of the moderately thermophilic mineral-sulfide-oxidizing firmicute Sulfobacillus acidophilus type strain (NAL(T)).</title>
        <authorList>
            <person name="Anderson I."/>
            <person name="Chertkov O."/>
            <person name="Chen A."/>
            <person name="Saunders E."/>
            <person name="Lapidus A."/>
            <person name="Nolan M."/>
            <person name="Lucas S."/>
            <person name="Hammon N."/>
            <person name="Deshpande S."/>
            <person name="Cheng J.F."/>
            <person name="Han C."/>
            <person name="Tapia R."/>
            <person name="Goodwin L.A."/>
            <person name="Pitluck S."/>
            <person name="Liolios K."/>
            <person name="Pagani I."/>
            <person name="Ivanova N."/>
            <person name="Mikhailova N."/>
            <person name="Pati A."/>
            <person name="Palaniappan K."/>
            <person name="Land M."/>
            <person name="Pan C."/>
            <person name="Rohde M."/>
            <person name="Pukall R."/>
            <person name="Goker M."/>
            <person name="Detter J.C."/>
            <person name="Woyke T."/>
            <person name="Bristow J."/>
            <person name="Eisen J.A."/>
            <person name="Markowitz V."/>
            <person name="Hugenholtz P."/>
            <person name="Kyrpides N.C."/>
            <person name="Klenk H.P."/>
            <person name="Mavromatis K."/>
        </authorList>
    </citation>
    <scope>NUCLEOTIDE SEQUENCE [LARGE SCALE GENOMIC DNA]</scope>
    <source>
        <strain evidence="12">ATCC 700253 / DSM 10332 / NAL</strain>
    </source>
</reference>
<evidence type="ECO:0000313" key="11">
    <source>
        <dbReference type="EMBL" id="AEW06575.1"/>
    </source>
</evidence>
<evidence type="ECO:0000256" key="9">
    <source>
        <dbReference type="ARBA" id="ARBA00023136"/>
    </source>
</evidence>
<proteinExistence type="inferred from homology"/>
<reference evidence="12" key="1">
    <citation type="submission" date="2011-12" db="EMBL/GenBank/DDBJ databases">
        <title>The complete genome of chromosome of Sulfobacillus acidophilus DSM 10332.</title>
        <authorList>
            <person name="Lucas S."/>
            <person name="Han J."/>
            <person name="Lapidus A."/>
            <person name="Bruce D."/>
            <person name="Goodwin L."/>
            <person name="Pitluck S."/>
            <person name="Peters L."/>
            <person name="Kyrpides N."/>
            <person name="Mavromatis K."/>
            <person name="Ivanova N."/>
            <person name="Mikhailova N."/>
            <person name="Chertkov O."/>
            <person name="Saunders E."/>
            <person name="Detter J.C."/>
            <person name="Tapia R."/>
            <person name="Han C."/>
            <person name="Land M."/>
            <person name="Hauser L."/>
            <person name="Markowitz V."/>
            <person name="Cheng J.-F."/>
            <person name="Hugenholtz P."/>
            <person name="Woyke T."/>
            <person name="Wu D."/>
            <person name="Pukall R."/>
            <person name="Gehrich-Schroeter G."/>
            <person name="Schneider S."/>
            <person name="Klenk H.-P."/>
            <person name="Eisen J.A."/>
        </authorList>
    </citation>
    <scope>NUCLEOTIDE SEQUENCE [LARGE SCALE GENOMIC DNA]</scope>
    <source>
        <strain evidence="12">ATCC 700253 / DSM 10332 / NAL</strain>
    </source>
</reference>
<evidence type="ECO:0000256" key="8">
    <source>
        <dbReference type="ARBA" id="ARBA00022989"/>
    </source>
</evidence>
<dbReference type="InterPro" id="IPR005503">
    <property type="entry name" value="FliL"/>
</dbReference>
<dbReference type="STRING" id="679936.Sulac_3129"/>
<keyword evidence="9 10" id="KW-0472">Membrane</keyword>
<protein>
    <recommendedName>
        <fullName evidence="10">Flagellar protein FliL</fullName>
    </recommendedName>
</protein>
<keyword evidence="11" id="KW-0282">Flagellum</keyword>
<dbReference type="GO" id="GO:0005886">
    <property type="term" value="C:plasma membrane"/>
    <property type="evidence" value="ECO:0007669"/>
    <property type="project" value="UniProtKB-SubCell"/>
</dbReference>
<dbReference type="KEGG" id="sap:Sulac_3129"/>
<keyword evidence="6" id="KW-0812">Transmembrane</keyword>
<comment type="similarity">
    <text evidence="3 10">Belongs to the FliL family.</text>
</comment>
<keyword evidence="7 10" id="KW-0283">Flagellar rotation</keyword>
<accession>G8U1H0</accession>
<dbReference type="PATRIC" id="fig|679936.5.peg.3238"/>
<dbReference type="AlphaFoldDB" id="G8U1H0"/>
<dbReference type="Pfam" id="PF03748">
    <property type="entry name" value="FliL"/>
    <property type="match status" value="1"/>
</dbReference>
<evidence type="ECO:0000256" key="3">
    <source>
        <dbReference type="ARBA" id="ARBA00008281"/>
    </source>
</evidence>
<evidence type="ECO:0000256" key="7">
    <source>
        <dbReference type="ARBA" id="ARBA00022779"/>
    </source>
</evidence>
<evidence type="ECO:0000256" key="4">
    <source>
        <dbReference type="ARBA" id="ARBA00022475"/>
    </source>
</evidence>
<evidence type="ECO:0000256" key="2">
    <source>
        <dbReference type="ARBA" id="ARBA00004162"/>
    </source>
</evidence>
<name>G8U1H0_SULAD</name>
<organism evidence="11 12">
    <name type="scientific">Sulfobacillus acidophilus (strain ATCC 700253 / DSM 10332 / NAL)</name>
    <dbReference type="NCBI Taxonomy" id="679936"/>
    <lineage>
        <taxon>Bacteria</taxon>
        <taxon>Bacillati</taxon>
        <taxon>Bacillota</taxon>
        <taxon>Clostridia</taxon>
        <taxon>Eubacteriales</taxon>
        <taxon>Clostridiales Family XVII. Incertae Sedis</taxon>
        <taxon>Sulfobacillus</taxon>
    </lineage>
</organism>
<dbReference type="GO" id="GO:0006935">
    <property type="term" value="P:chemotaxis"/>
    <property type="evidence" value="ECO:0007669"/>
    <property type="project" value="UniProtKB-KW"/>
</dbReference>
<comment type="function">
    <text evidence="1 10">Controls the rotational direction of flagella during chemotaxis.</text>
</comment>
<dbReference type="GO" id="GO:0009425">
    <property type="term" value="C:bacterial-type flagellum basal body"/>
    <property type="evidence" value="ECO:0007669"/>
    <property type="project" value="InterPro"/>
</dbReference>